<keyword evidence="5 9" id="KW-0093">Biotin biosynthesis</keyword>
<name>Q6AK53_DESPS</name>
<dbReference type="InterPro" id="IPR027417">
    <property type="entry name" value="P-loop_NTPase"/>
</dbReference>
<dbReference type="RefSeq" id="WP_011189785.1">
    <property type="nucleotide sequence ID" value="NC_006138.1"/>
</dbReference>
<evidence type="ECO:0000256" key="8">
    <source>
        <dbReference type="ARBA" id="ARBA00047386"/>
    </source>
</evidence>
<dbReference type="KEGG" id="dps:DP2544"/>
<comment type="subunit">
    <text evidence="9">Homodimer.</text>
</comment>
<evidence type="ECO:0000256" key="6">
    <source>
        <dbReference type="ARBA" id="ARBA00022840"/>
    </source>
</evidence>
<gene>
    <name evidence="9" type="primary">bioD</name>
    <name evidence="10" type="ordered locus">DP2544</name>
</gene>
<dbReference type="EMBL" id="CR522870">
    <property type="protein sequence ID" value="CAG37273.1"/>
    <property type="molecule type" value="Genomic_DNA"/>
</dbReference>
<dbReference type="PANTHER" id="PTHR43210">
    <property type="entry name" value="DETHIOBIOTIN SYNTHETASE"/>
    <property type="match status" value="1"/>
</dbReference>
<dbReference type="GO" id="GO:0005524">
    <property type="term" value="F:ATP binding"/>
    <property type="evidence" value="ECO:0007669"/>
    <property type="project" value="UniProtKB-UniRule"/>
</dbReference>
<dbReference type="EC" id="6.3.3.3" evidence="9"/>
<protein>
    <recommendedName>
        <fullName evidence="9">ATP-dependent dethiobiotin synthetase BioD</fullName>
        <ecNumber evidence="9">6.3.3.3</ecNumber>
    </recommendedName>
    <alternativeName>
        <fullName evidence="9">DTB synthetase</fullName>
        <shortName evidence="9">DTBS</shortName>
    </alternativeName>
    <alternativeName>
        <fullName evidence="9">Dethiobiotin synthase</fullName>
    </alternativeName>
</protein>
<feature type="binding site" evidence="9">
    <location>
        <position position="50"/>
    </location>
    <ligand>
        <name>Mg(2+)</name>
        <dbReference type="ChEBI" id="CHEBI:18420"/>
    </ligand>
</feature>
<feature type="active site" evidence="9">
    <location>
        <position position="38"/>
    </location>
</feature>
<dbReference type="HOGENOM" id="CLU_072551_3_0_7"/>
<evidence type="ECO:0000256" key="4">
    <source>
        <dbReference type="ARBA" id="ARBA00022741"/>
    </source>
</evidence>
<comment type="similarity">
    <text evidence="9">Belongs to the dethiobiotin synthetase family.</text>
</comment>
<dbReference type="Proteomes" id="UP000000602">
    <property type="component" value="Chromosome"/>
</dbReference>
<reference evidence="11" key="1">
    <citation type="journal article" date="2004" name="Environ. Microbiol.">
        <title>The genome of Desulfotalea psychrophila, a sulfate-reducing bacterium from permanently cold Arctic sediments.</title>
        <authorList>
            <person name="Rabus R."/>
            <person name="Ruepp A."/>
            <person name="Frickey T."/>
            <person name="Rattei T."/>
            <person name="Fartmann B."/>
            <person name="Stark M."/>
            <person name="Bauer M."/>
            <person name="Zibat A."/>
            <person name="Lombardot T."/>
            <person name="Becker I."/>
            <person name="Amann J."/>
            <person name="Gellner K."/>
            <person name="Teeling H."/>
            <person name="Leuschner W.D."/>
            <person name="Gloeckner F.-O."/>
            <person name="Lupas A.N."/>
            <person name="Amann R."/>
            <person name="Klenk H.-P."/>
        </authorList>
    </citation>
    <scope>NUCLEOTIDE SEQUENCE [LARGE SCALE GENOMIC DNA]</scope>
    <source>
        <strain evidence="11">DSM 12343 / LSv54</strain>
    </source>
</reference>
<feature type="binding site" evidence="9">
    <location>
        <position position="42"/>
    </location>
    <ligand>
        <name>substrate</name>
    </ligand>
</feature>
<evidence type="ECO:0000313" key="10">
    <source>
        <dbReference type="EMBL" id="CAG37273.1"/>
    </source>
</evidence>
<accession>Q6AK53</accession>
<keyword evidence="11" id="KW-1185">Reference proteome</keyword>
<dbReference type="InterPro" id="IPR004472">
    <property type="entry name" value="DTB_synth_BioD"/>
</dbReference>
<dbReference type="NCBIfam" id="TIGR00347">
    <property type="entry name" value="bioD"/>
    <property type="match status" value="1"/>
</dbReference>
<proteinExistence type="inferred from homology"/>
<dbReference type="Gene3D" id="3.40.50.300">
    <property type="entry name" value="P-loop containing nucleotide triphosphate hydrolases"/>
    <property type="match status" value="1"/>
</dbReference>
<comment type="catalytic activity">
    <reaction evidence="8">
        <text>(7R,8S)-8-amino-7-(carboxyamino)nonanoate + ATP = (4R,5S)-dethiobiotin + ADP + phosphate + H(+)</text>
        <dbReference type="Rhea" id="RHEA:63684"/>
        <dbReference type="ChEBI" id="CHEBI:15378"/>
        <dbReference type="ChEBI" id="CHEBI:30616"/>
        <dbReference type="ChEBI" id="CHEBI:43474"/>
        <dbReference type="ChEBI" id="CHEBI:149470"/>
        <dbReference type="ChEBI" id="CHEBI:149473"/>
        <dbReference type="ChEBI" id="CHEBI:456216"/>
    </reaction>
</comment>
<dbReference type="HAMAP" id="MF_00336">
    <property type="entry name" value="BioD"/>
    <property type="match status" value="1"/>
</dbReference>
<comment type="caution">
    <text evidence="9">Lacks conserved residue(s) required for the propagation of feature annotation.</text>
</comment>
<feature type="binding site" evidence="9">
    <location>
        <position position="115"/>
    </location>
    <ligand>
        <name>Mg(2+)</name>
        <dbReference type="ChEBI" id="CHEBI:18420"/>
    </ligand>
</feature>
<dbReference type="CDD" id="cd03109">
    <property type="entry name" value="DTBS"/>
    <property type="match status" value="1"/>
</dbReference>
<feature type="binding site" evidence="9">
    <location>
        <position position="50"/>
    </location>
    <ligand>
        <name>ATP</name>
        <dbReference type="ChEBI" id="CHEBI:30616"/>
    </ligand>
</feature>
<comment type="catalytic activity">
    <reaction evidence="9">
        <text>(7R,8S)-7,8-diammoniononanoate + CO2 + ATP = (4R,5S)-dethiobiotin + ADP + phosphate + 3 H(+)</text>
        <dbReference type="Rhea" id="RHEA:15805"/>
        <dbReference type="ChEBI" id="CHEBI:15378"/>
        <dbReference type="ChEBI" id="CHEBI:16526"/>
        <dbReference type="ChEBI" id="CHEBI:30616"/>
        <dbReference type="ChEBI" id="CHEBI:43474"/>
        <dbReference type="ChEBI" id="CHEBI:149469"/>
        <dbReference type="ChEBI" id="CHEBI:149473"/>
        <dbReference type="ChEBI" id="CHEBI:456216"/>
        <dbReference type="EC" id="6.3.3.3"/>
    </reaction>
</comment>
<dbReference type="AlphaFoldDB" id="Q6AK53"/>
<evidence type="ECO:0000256" key="9">
    <source>
        <dbReference type="HAMAP-Rule" id="MF_00336"/>
    </source>
</evidence>
<dbReference type="GO" id="GO:0005829">
    <property type="term" value="C:cytosol"/>
    <property type="evidence" value="ECO:0007669"/>
    <property type="project" value="TreeGrafter"/>
</dbReference>
<comment type="cofactor">
    <cofactor evidence="9">
        <name>Mg(2+)</name>
        <dbReference type="ChEBI" id="CHEBI:18420"/>
    </cofactor>
</comment>
<evidence type="ECO:0000256" key="2">
    <source>
        <dbReference type="ARBA" id="ARBA00022598"/>
    </source>
</evidence>
<dbReference type="GO" id="GO:0009102">
    <property type="term" value="P:biotin biosynthetic process"/>
    <property type="evidence" value="ECO:0007669"/>
    <property type="project" value="UniProtKB-UniRule"/>
</dbReference>
<evidence type="ECO:0000256" key="3">
    <source>
        <dbReference type="ARBA" id="ARBA00022723"/>
    </source>
</evidence>
<evidence type="ECO:0000256" key="7">
    <source>
        <dbReference type="ARBA" id="ARBA00022842"/>
    </source>
</evidence>
<dbReference type="Pfam" id="PF13500">
    <property type="entry name" value="AAA_26"/>
    <property type="match status" value="1"/>
</dbReference>
<keyword evidence="4 9" id="KW-0547">Nucleotide-binding</keyword>
<dbReference type="GO" id="GO:0000287">
    <property type="term" value="F:magnesium ion binding"/>
    <property type="evidence" value="ECO:0007669"/>
    <property type="project" value="UniProtKB-UniRule"/>
</dbReference>
<feature type="binding site" evidence="9">
    <location>
        <begin position="13"/>
        <end position="18"/>
    </location>
    <ligand>
        <name>ATP</name>
        <dbReference type="ChEBI" id="CHEBI:30616"/>
    </ligand>
</feature>
<dbReference type="STRING" id="177439.DP2544"/>
<keyword evidence="3 9" id="KW-0479">Metal-binding</keyword>
<sequence>MAGVYFVTGIDTDIGKTFCTGLMAAWLAEHGRSVITSKLVQTGCVGISEDILAHRQIMGIDPLAEDRDGRTCSYVFKKPCSPHLAAAQEGVVMDLDLISENIDQLARSYQTVLVEGAGGLCAPVTREVSSLDYVLAHKLPLLVVTSSRLGSLHHSLCLLEVLQQRGGTLAGMIYNRYGEVDREIGNDSRQLIAESMKKYGFSAPLVDIVADAGIGQVDFSAIF</sequence>
<keyword evidence="7 9" id="KW-0460">Magnesium</keyword>
<evidence type="ECO:0000256" key="1">
    <source>
        <dbReference type="ARBA" id="ARBA00022490"/>
    </source>
</evidence>
<keyword evidence="1 9" id="KW-0963">Cytoplasm</keyword>
<comment type="subcellular location">
    <subcellularLocation>
        <location evidence="9">Cytoplasm</location>
    </subcellularLocation>
</comment>
<comment type="pathway">
    <text evidence="9">Cofactor biosynthesis; biotin biosynthesis; biotin from 7,8-diaminononanoate: step 1/2.</text>
</comment>
<feature type="binding site" evidence="9">
    <location>
        <begin position="175"/>
        <end position="176"/>
    </location>
    <ligand>
        <name>ATP</name>
        <dbReference type="ChEBI" id="CHEBI:30616"/>
    </ligand>
</feature>
<dbReference type="OrthoDB" id="9802097at2"/>
<comment type="function">
    <text evidence="9">Catalyzes a mechanistically unusual reaction, the ATP-dependent insertion of CO2 between the N7 and N8 nitrogen atoms of 7,8-diaminopelargonic acid (DAPA, also called 7,8-diammoniononanoate) to form a ureido ring.</text>
</comment>
<evidence type="ECO:0000313" key="11">
    <source>
        <dbReference type="Proteomes" id="UP000000602"/>
    </source>
</evidence>
<dbReference type="UniPathway" id="UPA00078">
    <property type="reaction ID" value="UER00161"/>
</dbReference>
<feature type="binding site" evidence="9">
    <location>
        <begin position="115"/>
        <end position="118"/>
    </location>
    <ligand>
        <name>ATP</name>
        <dbReference type="ChEBI" id="CHEBI:30616"/>
    </ligand>
</feature>
<feature type="binding site" evidence="9">
    <location>
        <position position="17"/>
    </location>
    <ligand>
        <name>Mg(2+)</name>
        <dbReference type="ChEBI" id="CHEBI:18420"/>
    </ligand>
</feature>
<dbReference type="PIRSF" id="PIRSF006755">
    <property type="entry name" value="DTB_synth"/>
    <property type="match status" value="1"/>
</dbReference>
<dbReference type="SUPFAM" id="SSF52540">
    <property type="entry name" value="P-loop containing nucleoside triphosphate hydrolases"/>
    <property type="match status" value="1"/>
</dbReference>
<organism evidence="10 11">
    <name type="scientific">Desulfotalea psychrophila (strain LSv54 / DSM 12343)</name>
    <dbReference type="NCBI Taxonomy" id="177439"/>
    <lineage>
        <taxon>Bacteria</taxon>
        <taxon>Pseudomonadati</taxon>
        <taxon>Thermodesulfobacteriota</taxon>
        <taxon>Desulfobulbia</taxon>
        <taxon>Desulfobulbales</taxon>
        <taxon>Desulfocapsaceae</taxon>
        <taxon>Desulfotalea</taxon>
    </lineage>
</organism>
<evidence type="ECO:0000256" key="5">
    <source>
        <dbReference type="ARBA" id="ARBA00022756"/>
    </source>
</evidence>
<dbReference type="GO" id="GO:0004141">
    <property type="term" value="F:dethiobiotin synthase activity"/>
    <property type="evidence" value="ECO:0007669"/>
    <property type="project" value="UniProtKB-UniRule"/>
</dbReference>
<dbReference type="PANTHER" id="PTHR43210:SF2">
    <property type="entry name" value="ATP-DEPENDENT DETHIOBIOTIN SYNTHETASE BIOD 2"/>
    <property type="match status" value="1"/>
</dbReference>
<keyword evidence="6 9" id="KW-0067">ATP-binding</keyword>
<keyword evidence="2 9" id="KW-0436">Ligase</keyword>
<dbReference type="eggNOG" id="COG0132">
    <property type="taxonomic scope" value="Bacteria"/>
</dbReference>